<dbReference type="GO" id="GO:0006886">
    <property type="term" value="P:intracellular protein transport"/>
    <property type="evidence" value="ECO:0007669"/>
    <property type="project" value="UniProtKB-UniRule"/>
</dbReference>
<dbReference type="InterPro" id="IPR007810">
    <property type="entry name" value="Pep3/Vps18_beta-prop"/>
</dbReference>
<dbReference type="Pfam" id="PF05131">
    <property type="entry name" value="Pep3_Vps18"/>
    <property type="match status" value="1"/>
</dbReference>
<dbReference type="GO" id="GO:0048284">
    <property type="term" value="P:organelle fusion"/>
    <property type="evidence" value="ECO:0007669"/>
    <property type="project" value="TreeGrafter"/>
</dbReference>
<dbReference type="Proteomes" id="UP000623467">
    <property type="component" value="Unassembled WGS sequence"/>
</dbReference>
<reference evidence="11" key="1">
    <citation type="submission" date="2020-05" db="EMBL/GenBank/DDBJ databases">
        <title>Mycena genomes resolve the evolution of fungal bioluminescence.</title>
        <authorList>
            <person name="Tsai I.J."/>
        </authorList>
    </citation>
    <scope>NUCLEOTIDE SEQUENCE</scope>
    <source>
        <strain evidence="11">160909Yilan</strain>
    </source>
</reference>
<feature type="domain" description="Pep3/Vps18 beta-propeller" evidence="9">
    <location>
        <begin position="101"/>
        <end position="457"/>
    </location>
</feature>
<evidence type="ECO:0000256" key="6">
    <source>
        <dbReference type="ARBA" id="ARBA00029433"/>
    </source>
</evidence>
<evidence type="ECO:0000256" key="8">
    <source>
        <dbReference type="SAM" id="Coils"/>
    </source>
</evidence>
<evidence type="ECO:0000256" key="3">
    <source>
        <dbReference type="ARBA" id="ARBA00022771"/>
    </source>
</evidence>
<name>A0A8H6XEG2_9AGAR</name>
<dbReference type="InterPro" id="IPR000547">
    <property type="entry name" value="Clathrin_H-chain/VPS_repeat"/>
</dbReference>
<organism evidence="11 12">
    <name type="scientific">Mycena sanguinolenta</name>
    <dbReference type="NCBI Taxonomy" id="230812"/>
    <lineage>
        <taxon>Eukaryota</taxon>
        <taxon>Fungi</taxon>
        <taxon>Dikarya</taxon>
        <taxon>Basidiomycota</taxon>
        <taxon>Agaricomycotina</taxon>
        <taxon>Agaricomycetes</taxon>
        <taxon>Agaricomycetidae</taxon>
        <taxon>Agaricales</taxon>
        <taxon>Marasmiineae</taxon>
        <taxon>Mycenaceae</taxon>
        <taxon>Mycena</taxon>
    </lineage>
</organism>
<dbReference type="GO" id="GO:0005768">
    <property type="term" value="C:endosome"/>
    <property type="evidence" value="ECO:0007669"/>
    <property type="project" value="TreeGrafter"/>
</dbReference>
<dbReference type="PANTHER" id="PTHR23323">
    <property type="entry name" value="VACUOLAR PROTEIN SORTING-ASSOCIATED PROTEIN"/>
    <property type="match status" value="1"/>
</dbReference>
<dbReference type="InterPro" id="IPR058919">
    <property type="entry name" value="Pep3/Vps18_RING_C"/>
</dbReference>
<comment type="caution">
    <text evidence="11">The sequence shown here is derived from an EMBL/GenBank/DDBJ whole genome shotgun (WGS) entry which is preliminary data.</text>
</comment>
<dbReference type="CDD" id="cd16462">
    <property type="entry name" value="RING-H2_Pep3p-like"/>
    <property type="match status" value="1"/>
</dbReference>
<dbReference type="Pfam" id="PF26148">
    <property type="entry name" value="VPS18_RING_C"/>
    <property type="match status" value="1"/>
</dbReference>
<evidence type="ECO:0000256" key="5">
    <source>
        <dbReference type="ARBA" id="ARBA00023136"/>
    </source>
</evidence>
<dbReference type="PANTHER" id="PTHR23323:SF26">
    <property type="entry name" value="VACUOLAR PROTEIN SORTING-ASSOCIATED PROTEIN 18 HOMOLOG"/>
    <property type="match status" value="1"/>
</dbReference>
<proteinExistence type="inferred from homology"/>
<dbReference type="AlphaFoldDB" id="A0A8H6XEG2"/>
<evidence type="ECO:0000313" key="11">
    <source>
        <dbReference type="EMBL" id="KAF7339587.1"/>
    </source>
</evidence>
<gene>
    <name evidence="11" type="ORF">MSAN_02173200</name>
</gene>
<feature type="coiled-coil region" evidence="8">
    <location>
        <begin position="578"/>
        <end position="605"/>
    </location>
</feature>
<feature type="coiled-coil region" evidence="8">
    <location>
        <begin position="888"/>
        <end position="929"/>
    </location>
</feature>
<keyword evidence="12" id="KW-1185">Reference proteome</keyword>
<dbReference type="PROSITE" id="PS50236">
    <property type="entry name" value="CHCR"/>
    <property type="match status" value="1"/>
</dbReference>
<keyword evidence="2" id="KW-0479">Metal-binding</keyword>
<evidence type="ECO:0000259" key="9">
    <source>
        <dbReference type="Pfam" id="PF05131"/>
    </source>
</evidence>
<evidence type="ECO:0000256" key="7">
    <source>
        <dbReference type="PROSITE-ProRule" id="PRU01006"/>
    </source>
</evidence>
<dbReference type="GO" id="GO:0008270">
    <property type="term" value="F:zinc ion binding"/>
    <property type="evidence" value="ECO:0007669"/>
    <property type="project" value="UniProtKB-KW"/>
</dbReference>
<feature type="domain" description="Pep3/Vps18 RING C-terminal" evidence="10">
    <location>
        <begin position="933"/>
        <end position="992"/>
    </location>
</feature>
<evidence type="ECO:0000256" key="4">
    <source>
        <dbReference type="ARBA" id="ARBA00022833"/>
    </source>
</evidence>
<dbReference type="GO" id="GO:0030897">
    <property type="term" value="C:HOPS complex"/>
    <property type="evidence" value="ECO:0007669"/>
    <property type="project" value="TreeGrafter"/>
</dbReference>
<keyword evidence="5" id="KW-0472">Membrane</keyword>
<evidence type="ECO:0000259" key="10">
    <source>
        <dbReference type="Pfam" id="PF26148"/>
    </source>
</evidence>
<comment type="similarity">
    <text evidence="1">Belongs to the VPS18 family.</text>
</comment>
<keyword evidence="8" id="KW-0175">Coiled coil</keyword>
<evidence type="ECO:0000256" key="2">
    <source>
        <dbReference type="ARBA" id="ARBA00022723"/>
    </source>
</evidence>
<protein>
    <submittedName>
        <fullName evidence="11">Vacuolar protein sorting protein</fullName>
    </submittedName>
</protein>
<evidence type="ECO:0000313" key="12">
    <source>
        <dbReference type="Proteomes" id="UP000623467"/>
    </source>
</evidence>
<dbReference type="EMBL" id="JACAZH010000031">
    <property type="protein sequence ID" value="KAF7339587.1"/>
    <property type="molecule type" value="Genomic_DNA"/>
</dbReference>
<dbReference type="GO" id="GO:0007032">
    <property type="term" value="P:endosome organization"/>
    <property type="evidence" value="ECO:0007669"/>
    <property type="project" value="TreeGrafter"/>
</dbReference>
<feature type="repeat" description="CHCR" evidence="7">
    <location>
        <begin position="688"/>
        <end position="858"/>
    </location>
</feature>
<dbReference type="GO" id="GO:0006904">
    <property type="term" value="P:vesicle docking involved in exocytosis"/>
    <property type="evidence" value="ECO:0007669"/>
    <property type="project" value="TreeGrafter"/>
</dbReference>
<keyword evidence="4" id="KW-0862">Zinc</keyword>
<evidence type="ECO:0000256" key="1">
    <source>
        <dbReference type="ARBA" id="ARBA00010454"/>
    </source>
</evidence>
<accession>A0A8H6XEG2</accession>
<sequence length="1126" mass="126601">MSALTRRNEHGAQILRVNDLYAEWFKLIHGDGEVRTPVPDKDVGLLFDLFLAPSNVEHAAAPAAVPGLPQVQYQGFEPNPPDPEDTLVPEVQDDPAAATAPIFDLCRVQYEFPAPLVAFVVCSDMLAMALSTNVLVLIELSRSDQVLKIPIPRKPTDMTIYKIFMDPSGRHIIITSVQGENWYFYRGSKKPRQLQSFRMVIESVAWNKAALLSASHTTSTREMLIAGQNGVVYEALIDAEENFFKSPDRSLQTVLTLRDRHPITGIKFDFFPPSNPGKALVILTTDTRIYQFLGVPNRQSEDGKVFSSIFSNPAQIFELPGDKTQSELHYFSENADQALSLPKTMAWLTSHGIYHGTLNFDSQTDNFIDGGDLLPYPSSFEGAPPPVLTPLSMALTEFHFVLLYGDRVVGVCNLDKKQAYEESLPLKEREKVKGLAADPVRKTYWVYTDQSLFELVVDNEGRDVWKIYLQKGQFDVALRYAKKNASHRDHVLSAQANAYFDEGRYFQAAQCYAQCSVSFEEVALKFLDVGERDSLRSYLISRLERTRKTDVTQRMMLATWLVEFYLSKCNELDDVVASESVSHDVDNLQAERAILEDDLRQFFETYKSNLEPETVYELIQGHGRTDMYLHFATVIGDFPRVIEHWILEEEWTKAIDVINRQTDLELYYRFGPVLMRHAPKETVDSWLKQTALDPLRLVPSLLQLQHAPRDPLSPNQAIRYLNHVVFEQQNTSSTIHNLLITFYVFPSASAHLATGEADDGPLLRFLSSAPADPLTDKPYYDLDYALRLCKQSGRTQPCVHIYSKMGLWENSVDLALEKGDLELAKLNADKPEDDQPLRKKLWLKIARYVVQDKKDIKTAMRFLENTDLLKIEDVLPFFPDFVVIDDFKEEITNALEGYSNQITGLKSKMDEATRTAESIKQDITALRNRFVTVDAGEQCSVCSHLLLTRQFYVFPCRHTFHADCLIGLAKEYLPQHALRRILALQTELVKGAPAPQVNGSGAQPAAQARQPAAQRTLLSANFVVNPLQTGTRAIGRNLLSAGDKLRDLIVPDALAAVVSAPAWIPGMGGRRNGLAEDGGKKAAKIERLRAELEDVLASSCPLCESVVAGLDKPFVQEGEMDTSWAL</sequence>
<dbReference type="SUPFAM" id="SSF57850">
    <property type="entry name" value="RING/U-box"/>
    <property type="match status" value="1"/>
</dbReference>
<dbReference type="OrthoDB" id="1845386at2759"/>
<dbReference type="GO" id="GO:0007033">
    <property type="term" value="P:vacuole organization"/>
    <property type="evidence" value="ECO:0007669"/>
    <property type="project" value="TreeGrafter"/>
</dbReference>
<keyword evidence="3" id="KW-0863">Zinc-finger</keyword>
<comment type="subcellular location">
    <subcellularLocation>
        <location evidence="6">Endomembrane system</location>
        <topology evidence="6">Peripheral membrane protein</topology>
        <orientation evidence="6">Cytoplasmic side</orientation>
    </subcellularLocation>
</comment>
<dbReference type="GO" id="GO:0030674">
    <property type="term" value="F:protein-macromolecule adaptor activity"/>
    <property type="evidence" value="ECO:0007669"/>
    <property type="project" value="TreeGrafter"/>
</dbReference>